<dbReference type="InterPro" id="IPR050282">
    <property type="entry name" value="Cycloisomerase_2"/>
</dbReference>
<evidence type="ECO:0000313" key="3">
    <source>
        <dbReference type="EMBL" id="KEZ41057.1"/>
    </source>
</evidence>
<dbReference type="InterPro" id="IPR015943">
    <property type="entry name" value="WD40/YVTN_repeat-like_dom_sf"/>
</dbReference>
<dbReference type="Proteomes" id="UP000028545">
    <property type="component" value="Unassembled WGS sequence"/>
</dbReference>
<evidence type="ECO:0000313" key="4">
    <source>
        <dbReference type="Proteomes" id="UP000028545"/>
    </source>
</evidence>
<dbReference type="InterPro" id="IPR019405">
    <property type="entry name" value="Lactonase_7-beta_prop"/>
</dbReference>
<dbReference type="EMBL" id="JOWA01000110">
    <property type="protein sequence ID" value="KEZ41057.1"/>
    <property type="molecule type" value="Genomic_DNA"/>
</dbReference>
<sequence>MKSTLLPRGLLALTTLTLQASATFLYAASYSGDVTTLNLTLAEPTPSRARCNGATKPPANGTLVEVSSTNGCAGSPAWLELDYDNALLYCSDEGLTKATGSMSSFRTTDDGELILLNKINTKQGPVSSVLYGKGGLAVAHYAGSMLNLINVTDPESLTPFQNLTFTLDGPGPNKGRQDAPHPHQTVLDPTGKFILVPDLGADLVRVFAISDEDGLTVTAGEPLVAAAGSGPRHISFAEKKDGSFVMYLISELSNTITAYNVVYGEEEGEEGISFEEVFVIPTHGEGEEVPKTAGAAEILVSPDGKFLTISSRMEDAFTIPNPTPSEDDEDSPAEIPSDTLVTFSIDSSSGALTLVQKAPAGGRGPRQFTINKEGTLVAVALQADSRVAVIGRDVKTGELGGVIAAAVVKGGVTAVIFDE</sequence>
<comment type="caution">
    <text evidence="3">The sequence shown here is derived from an EMBL/GenBank/DDBJ whole genome shotgun (WGS) entry which is preliminary data.</text>
</comment>
<dbReference type="GO" id="GO:0017057">
    <property type="term" value="F:6-phosphogluconolactonase activity"/>
    <property type="evidence" value="ECO:0007669"/>
    <property type="project" value="TreeGrafter"/>
</dbReference>
<dbReference type="OrthoDB" id="9972196at2759"/>
<dbReference type="Gene3D" id="2.130.10.10">
    <property type="entry name" value="YVTN repeat-like/Quinoprotein amine dehydrogenase"/>
    <property type="match status" value="1"/>
</dbReference>
<dbReference type="PANTHER" id="PTHR30344:SF1">
    <property type="entry name" value="6-PHOSPHOGLUCONOLACTONASE"/>
    <property type="match status" value="1"/>
</dbReference>
<dbReference type="Pfam" id="PF10282">
    <property type="entry name" value="Lactonase"/>
    <property type="match status" value="1"/>
</dbReference>
<dbReference type="OMA" id="FVWTATR"/>
<feature type="chain" id="PRO_5001775211" evidence="2">
    <location>
        <begin position="23"/>
        <end position="419"/>
    </location>
</feature>
<reference evidence="3 4" key="1">
    <citation type="journal article" date="2014" name="Genome Announc.">
        <title>Draft genome sequence of the pathogenic fungus Scedosporium apiospermum.</title>
        <authorList>
            <person name="Vandeputte P."/>
            <person name="Ghamrawi S."/>
            <person name="Rechenmann M."/>
            <person name="Iltis A."/>
            <person name="Giraud S."/>
            <person name="Fleury M."/>
            <person name="Thornton C."/>
            <person name="Delhaes L."/>
            <person name="Meyer W."/>
            <person name="Papon N."/>
            <person name="Bouchara J.P."/>
        </authorList>
    </citation>
    <scope>NUCLEOTIDE SEQUENCE [LARGE SCALE GENOMIC DNA]</scope>
    <source>
        <strain evidence="3 4">IHEM 14462</strain>
    </source>
</reference>
<dbReference type="HOGENOM" id="CLU_038716_0_0_1"/>
<name>A0A084G145_PSEDA</name>
<accession>A0A084G145</accession>
<dbReference type="KEGG" id="sapo:SAPIO_CDS7107"/>
<dbReference type="AlphaFoldDB" id="A0A084G145"/>
<gene>
    <name evidence="3" type="ORF">SAPIO_CDS7107</name>
</gene>
<keyword evidence="4" id="KW-1185">Reference proteome</keyword>
<dbReference type="VEuPathDB" id="FungiDB:SAPIO_CDS7107"/>
<protein>
    <submittedName>
        <fullName evidence="3">Extracellular aldonolactonase</fullName>
    </submittedName>
</protein>
<evidence type="ECO:0000256" key="1">
    <source>
        <dbReference type="ARBA" id="ARBA00005564"/>
    </source>
</evidence>
<dbReference type="GeneID" id="27726179"/>
<organism evidence="3 4">
    <name type="scientific">Pseudallescheria apiosperma</name>
    <name type="common">Scedosporium apiospermum</name>
    <dbReference type="NCBI Taxonomy" id="563466"/>
    <lineage>
        <taxon>Eukaryota</taxon>
        <taxon>Fungi</taxon>
        <taxon>Dikarya</taxon>
        <taxon>Ascomycota</taxon>
        <taxon>Pezizomycotina</taxon>
        <taxon>Sordariomycetes</taxon>
        <taxon>Hypocreomycetidae</taxon>
        <taxon>Microascales</taxon>
        <taxon>Microascaceae</taxon>
        <taxon>Scedosporium</taxon>
    </lineage>
</organism>
<dbReference type="RefSeq" id="XP_016640856.1">
    <property type="nucleotide sequence ID" value="XM_016789029.1"/>
</dbReference>
<keyword evidence="2" id="KW-0732">Signal</keyword>
<evidence type="ECO:0000256" key="2">
    <source>
        <dbReference type="SAM" id="SignalP"/>
    </source>
</evidence>
<dbReference type="SUPFAM" id="SSF51004">
    <property type="entry name" value="C-terminal (heme d1) domain of cytochrome cd1-nitrite reductase"/>
    <property type="match status" value="1"/>
</dbReference>
<feature type="signal peptide" evidence="2">
    <location>
        <begin position="1"/>
        <end position="22"/>
    </location>
</feature>
<dbReference type="InterPro" id="IPR011048">
    <property type="entry name" value="Haem_d1_sf"/>
</dbReference>
<proteinExistence type="inferred from homology"/>
<dbReference type="PANTHER" id="PTHR30344">
    <property type="entry name" value="6-PHOSPHOGLUCONOLACTONASE-RELATED"/>
    <property type="match status" value="1"/>
</dbReference>
<comment type="similarity">
    <text evidence="1">Belongs to the cycloisomerase 2 family.</text>
</comment>